<feature type="domain" description="NACHT" evidence="7">
    <location>
        <begin position="112"/>
        <end position="246"/>
    </location>
</feature>
<keyword evidence="3" id="KW-0433">Leucine-rich repeat</keyword>
<dbReference type="FunFam" id="3.40.50.300:FF:000210">
    <property type="entry name" value="Si:dkey-16p6.1"/>
    <property type="match status" value="1"/>
</dbReference>
<proteinExistence type="predicted"/>
<evidence type="ECO:0000313" key="8">
    <source>
        <dbReference type="Ensembl" id="ENSMAMP00000058945.1"/>
    </source>
</evidence>
<dbReference type="Pfam" id="PF17776">
    <property type="entry name" value="NLRC4_HD2"/>
    <property type="match status" value="1"/>
</dbReference>
<evidence type="ECO:0000256" key="3">
    <source>
        <dbReference type="ARBA" id="ARBA00022614"/>
    </source>
</evidence>
<dbReference type="InterPro" id="IPR051261">
    <property type="entry name" value="NLR"/>
</dbReference>
<reference evidence="8" key="2">
    <citation type="submission" date="2025-09" db="UniProtKB">
        <authorList>
            <consortium name="Ensembl"/>
        </authorList>
    </citation>
    <scope>IDENTIFICATION</scope>
</reference>
<dbReference type="Gene3D" id="3.80.10.10">
    <property type="entry name" value="Ribonuclease Inhibitor"/>
    <property type="match status" value="2"/>
</dbReference>
<dbReference type="InParanoid" id="A0A7N8Y1V6"/>
<dbReference type="Ensembl" id="ENSMAMT00000063498.1">
    <property type="protein sequence ID" value="ENSMAMP00000058945.1"/>
    <property type="gene ID" value="ENSMAMG00000019327.2"/>
</dbReference>
<dbReference type="InterPro" id="IPR041075">
    <property type="entry name" value="NOD1/2_WH"/>
</dbReference>
<evidence type="ECO:0000313" key="9">
    <source>
        <dbReference type="Proteomes" id="UP000261640"/>
    </source>
</evidence>
<evidence type="ECO:0000256" key="5">
    <source>
        <dbReference type="ARBA" id="ARBA00022741"/>
    </source>
</evidence>
<sequence length="823" mass="93631">CSRPTASVQRGSGHCCNCSFIHLSENIQRCQTELKSYLQNKTKALISETNDESSTSLNKIYTELYITQGGSGDVNGEHEVVELECQRRTSQERKIDLNDIVKPLAEEESRPQRVLTKGIAGIGKTVAVQKFTHDWATGAANQNIQFIFPFTFRDLNSIKDEPRSLKDLITDNFEEVNDLERSDYSSSSVLFIFDGLDESKFPLDFENNKGCRNITQTATVDALLTNLIQGNLLHKASIWITTRPAAASKIPAKHFNRVTEIRGFNDEQKEEYFQKKFGDKDVAQKIISHLQSKLLRSLYIMCHIPMFCWIFATVLESLLANTQENKLPRTVTEMYMHFLIIQTQRKREKHYEKEETDKDLIMKLGKLAFEQLQKGNLIFSKEDLQDCKIDLEQAAVYSGVCTQVIRKEHGLYRQDCYSFIHLTVQEFLAALYVLETFTESRDNLLQTEMKQSENGKRGREEEISIVDLHKDAVDLALATKDGKWDLFLRFLFGLSQDKNQVLLQKVGFQRRSLQSNKEIISYIRAKIEELSFADQRINLFHCLIELGDRSLIGQIQNQIPGYTIGSPGDWSAVAFVLLVSDENLDVFDLKDYDRSDAVLERLVPCVSSVLSSKSSGLEELDLSRNELQDSIKPLCDGLRSPNCKLQTLSYCITRLSLMCCSDWASLLHSNSITNKRTVVLADVGTGAQGVPPRVKLDRILNNVQTNVVLCTFLRLRYCQLSERSCEDLASALSPQSSSLKDLDLSSNDLKDSGVKMLFKGLKSPHCRLETLRSGDTRLFRIINIRINIKIHFEKATKICSTFCLNILTSEVPSFWIRIFISRA</sequence>
<dbReference type="SUPFAM" id="SSF52047">
    <property type="entry name" value="RNI-like"/>
    <property type="match status" value="1"/>
</dbReference>
<keyword evidence="4" id="KW-0677">Repeat</keyword>
<name>A0A7N8Y1V6_9TELE</name>
<keyword evidence="9" id="KW-1185">Reference proteome</keyword>
<reference evidence="8" key="1">
    <citation type="submission" date="2025-08" db="UniProtKB">
        <authorList>
            <consortium name="Ensembl"/>
        </authorList>
    </citation>
    <scope>IDENTIFICATION</scope>
</reference>
<evidence type="ECO:0000256" key="2">
    <source>
        <dbReference type="ARBA" id="ARBA00022490"/>
    </source>
</evidence>
<dbReference type="InterPro" id="IPR032675">
    <property type="entry name" value="LRR_dom_sf"/>
</dbReference>
<organism evidence="8 9">
    <name type="scientific">Mastacembelus armatus</name>
    <name type="common">zig-zag eel</name>
    <dbReference type="NCBI Taxonomy" id="205130"/>
    <lineage>
        <taxon>Eukaryota</taxon>
        <taxon>Metazoa</taxon>
        <taxon>Chordata</taxon>
        <taxon>Craniata</taxon>
        <taxon>Vertebrata</taxon>
        <taxon>Euteleostomi</taxon>
        <taxon>Actinopterygii</taxon>
        <taxon>Neopterygii</taxon>
        <taxon>Teleostei</taxon>
        <taxon>Neoteleostei</taxon>
        <taxon>Acanthomorphata</taxon>
        <taxon>Anabantaria</taxon>
        <taxon>Synbranchiformes</taxon>
        <taxon>Mastacembelidae</taxon>
        <taxon>Mastacembelus</taxon>
    </lineage>
</organism>
<dbReference type="InterPro" id="IPR007111">
    <property type="entry name" value="NACHT_NTPase"/>
</dbReference>
<accession>A0A7N8Y1V6</accession>
<dbReference type="SMART" id="SM01288">
    <property type="entry name" value="FISNA"/>
    <property type="match status" value="1"/>
</dbReference>
<dbReference type="Proteomes" id="UP000261640">
    <property type="component" value="Unplaced"/>
</dbReference>
<dbReference type="SUPFAM" id="SSF52540">
    <property type="entry name" value="P-loop containing nucleoside triphosphate hydrolases"/>
    <property type="match status" value="1"/>
</dbReference>
<keyword evidence="6" id="KW-0067">ATP-binding</keyword>
<dbReference type="Pfam" id="PF13516">
    <property type="entry name" value="LRR_6"/>
    <property type="match status" value="1"/>
</dbReference>
<keyword evidence="2" id="KW-0963">Cytoplasm</keyword>
<dbReference type="PROSITE" id="PS50837">
    <property type="entry name" value="NACHT"/>
    <property type="match status" value="1"/>
</dbReference>
<dbReference type="Pfam" id="PF17779">
    <property type="entry name" value="WHD_NOD2"/>
    <property type="match status" value="1"/>
</dbReference>
<evidence type="ECO:0000256" key="4">
    <source>
        <dbReference type="ARBA" id="ARBA00022737"/>
    </source>
</evidence>
<evidence type="ECO:0000256" key="6">
    <source>
        <dbReference type="ARBA" id="ARBA00022840"/>
    </source>
</evidence>
<protein>
    <recommendedName>
        <fullName evidence="7">NACHT domain-containing protein</fullName>
    </recommendedName>
</protein>
<dbReference type="Pfam" id="PF05729">
    <property type="entry name" value="NACHT"/>
    <property type="match status" value="1"/>
</dbReference>
<dbReference type="GO" id="GO:0005524">
    <property type="term" value="F:ATP binding"/>
    <property type="evidence" value="ECO:0007669"/>
    <property type="project" value="UniProtKB-KW"/>
</dbReference>
<dbReference type="GeneTree" id="ENSGT01150000286904"/>
<dbReference type="Pfam" id="PF14484">
    <property type="entry name" value="FISNA"/>
    <property type="match status" value="1"/>
</dbReference>
<comment type="subcellular location">
    <subcellularLocation>
        <location evidence="1">Cytoplasm</location>
    </subcellularLocation>
</comment>
<dbReference type="GO" id="GO:0005737">
    <property type="term" value="C:cytoplasm"/>
    <property type="evidence" value="ECO:0007669"/>
    <property type="project" value="UniProtKB-SubCell"/>
</dbReference>
<evidence type="ECO:0000259" key="7">
    <source>
        <dbReference type="PROSITE" id="PS50837"/>
    </source>
</evidence>
<dbReference type="InterPro" id="IPR027417">
    <property type="entry name" value="P-loop_NTPase"/>
</dbReference>
<dbReference type="InterPro" id="IPR001611">
    <property type="entry name" value="Leu-rich_rpt"/>
</dbReference>
<keyword evidence="5" id="KW-0547">Nucleotide-binding</keyword>
<evidence type="ECO:0000256" key="1">
    <source>
        <dbReference type="ARBA" id="ARBA00004496"/>
    </source>
</evidence>
<dbReference type="SMART" id="SM00368">
    <property type="entry name" value="LRR_RI"/>
    <property type="match status" value="2"/>
</dbReference>
<dbReference type="InterPro" id="IPR041267">
    <property type="entry name" value="NLRP_HD2"/>
</dbReference>
<dbReference type="PANTHER" id="PTHR24106">
    <property type="entry name" value="NACHT, LRR AND CARD DOMAINS-CONTAINING"/>
    <property type="match status" value="1"/>
</dbReference>
<dbReference type="AlphaFoldDB" id="A0A7N8Y1V6"/>
<dbReference type="Gene3D" id="3.40.50.300">
    <property type="entry name" value="P-loop containing nucleotide triphosphate hydrolases"/>
    <property type="match status" value="1"/>
</dbReference>
<dbReference type="InterPro" id="IPR029495">
    <property type="entry name" value="NACHT-assoc"/>
</dbReference>